<feature type="compositionally biased region" description="Basic residues" evidence="12">
    <location>
        <begin position="74"/>
        <end position="85"/>
    </location>
</feature>
<keyword evidence="4" id="KW-0677">Repeat</keyword>
<dbReference type="PANTHER" id="PTHR24388">
    <property type="entry name" value="ZINC FINGER PROTEIN"/>
    <property type="match status" value="1"/>
</dbReference>
<dbReference type="KEGG" id="dord:105997247"/>
<evidence type="ECO:0000256" key="8">
    <source>
        <dbReference type="ARBA" id="ARBA00023125"/>
    </source>
</evidence>
<dbReference type="PROSITE" id="PS50157">
    <property type="entry name" value="ZINC_FINGER_C2H2_2"/>
    <property type="match status" value="1"/>
</dbReference>
<keyword evidence="3" id="KW-0479">Metal-binding</keyword>
<evidence type="ECO:0000313" key="15">
    <source>
        <dbReference type="RefSeq" id="XP_012887057.1"/>
    </source>
</evidence>
<dbReference type="InterPro" id="IPR025243">
    <property type="entry name" value="DUF4195"/>
</dbReference>
<reference evidence="15" key="1">
    <citation type="submission" date="2025-08" db="UniProtKB">
        <authorList>
            <consortium name="RefSeq"/>
        </authorList>
    </citation>
    <scope>IDENTIFICATION</scope>
    <source>
        <tissue evidence="15">Kidney</tissue>
    </source>
</reference>
<feature type="region of interest" description="Disordered" evidence="12">
    <location>
        <begin position="639"/>
        <end position="686"/>
    </location>
</feature>
<proteinExistence type="predicted"/>
<dbReference type="InterPro" id="IPR050527">
    <property type="entry name" value="Snail/Krueppel_Znf"/>
</dbReference>
<feature type="compositionally biased region" description="Polar residues" evidence="12">
    <location>
        <begin position="676"/>
        <end position="686"/>
    </location>
</feature>
<dbReference type="PANTHER" id="PTHR24388:SF56">
    <property type="entry name" value="ZINC FINGER PROTEIN 280B"/>
    <property type="match status" value="1"/>
</dbReference>
<feature type="compositionally biased region" description="Low complexity" evidence="12">
    <location>
        <begin position="183"/>
        <end position="192"/>
    </location>
</feature>
<keyword evidence="6" id="KW-0862">Zinc</keyword>
<dbReference type="GO" id="GO:0000978">
    <property type="term" value="F:RNA polymerase II cis-regulatory region sequence-specific DNA binding"/>
    <property type="evidence" value="ECO:0007669"/>
    <property type="project" value="TreeGrafter"/>
</dbReference>
<dbReference type="SMART" id="SM00355">
    <property type="entry name" value="ZnF_C2H2"/>
    <property type="match status" value="6"/>
</dbReference>
<protein>
    <submittedName>
        <fullName evidence="15">Zinc finger protein 280B-like isoform X1</fullName>
    </submittedName>
</protein>
<dbReference type="GeneID" id="105997247"/>
<evidence type="ECO:0000313" key="14">
    <source>
        <dbReference type="Proteomes" id="UP000081671"/>
    </source>
</evidence>
<dbReference type="STRING" id="10020.ENSDORP00000000006"/>
<dbReference type="PROSITE" id="PS00028">
    <property type="entry name" value="ZINC_FINGER_C2H2_1"/>
    <property type="match status" value="4"/>
</dbReference>
<dbReference type="InterPro" id="IPR013087">
    <property type="entry name" value="Znf_C2H2_type"/>
</dbReference>
<keyword evidence="10" id="KW-0539">Nucleus</keyword>
<keyword evidence="9" id="KW-0804">Transcription</keyword>
<dbReference type="RefSeq" id="XP_012887057.1">
    <property type="nucleotide sequence ID" value="XM_013031603.1"/>
</dbReference>
<feature type="compositionally biased region" description="Low complexity" evidence="12">
    <location>
        <begin position="649"/>
        <end position="662"/>
    </location>
</feature>
<feature type="compositionally biased region" description="Polar residues" evidence="12">
    <location>
        <begin position="122"/>
        <end position="139"/>
    </location>
</feature>
<dbReference type="GO" id="GO:0000981">
    <property type="term" value="F:DNA-binding transcription factor activity, RNA polymerase II-specific"/>
    <property type="evidence" value="ECO:0007669"/>
    <property type="project" value="TreeGrafter"/>
</dbReference>
<keyword evidence="14" id="KW-1185">Reference proteome</keyword>
<evidence type="ECO:0000256" key="6">
    <source>
        <dbReference type="ARBA" id="ARBA00022833"/>
    </source>
</evidence>
<feature type="domain" description="C2H2-type" evidence="13">
    <location>
        <begin position="471"/>
        <end position="499"/>
    </location>
</feature>
<evidence type="ECO:0000256" key="11">
    <source>
        <dbReference type="PROSITE-ProRule" id="PRU00042"/>
    </source>
</evidence>
<evidence type="ECO:0000256" key="12">
    <source>
        <dbReference type="SAM" id="MobiDB-lite"/>
    </source>
</evidence>
<comment type="function">
    <text evidence="1">May function as a transcription factor.</text>
</comment>
<dbReference type="FunFam" id="3.30.160.60:FF:000298">
    <property type="entry name" value="zinc finger protein 280D isoform X1"/>
    <property type="match status" value="1"/>
</dbReference>
<evidence type="ECO:0000259" key="13">
    <source>
        <dbReference type="PROSITE" id="PS50157"/>
    </source>
</evidence>
<name>A0A1S3GGC2_DIPOR</name>
<dbReference type="OrthoDB" id="10032537at2759"/>
<dbReference type="Gene3D" id="3.30.160.60">
    <property type="entry name" value="Classic Zinc Finger"/>
    <property type="match status" value="2"/>
</dbReference>
<dbReference type="FunCoup" id="A0A1S3GGC2">
    <property type="interactions" value="114"/>
</dbReference>
<dbReference type="GO" id="GO:0005634">
    <property type="term" value="C:nucleus"/>
    <property type="evidence" value="ECO:0007669"/>
    <property type="project" value="UniProtKB-SubCell"/>
</dbReference>
<comment type="subcellular location">
    <subcellularLocation>
        <location evidence="2">Nucleus</location>
    </subcellularLocation>
</comment>
<evidence type="ECO:0000256" key="3">
    <source>
        <dbReference type="ARBA" id="ARBA00022723"/>
    </source>
</evidence>
<dbReference type="SUPFAM" id="SSF57667">
    <property type="entry name" value="beta-beta-alpha zinc fingers"/>
    <property type="match status" value="1"/>
</dbReference>
<evidence type="ECO:0000256" key="2">
    <source>
        <dbReference type="ARBA" id="ARBA00004123"/>
    </source>
</evidence>
<sequence>MDQPCLLSEEEHDPEPQKSLKETQQIDDEDAELIFVGVEHVNEDSELIFVGVTSNSKPIISNILNRVTPGSCSRRKKYGRLRKNTYRSQPTSLMVPRSDTASRSESRSTDSPIIIEPLPNADKNNSPQASLSKPRSTDSPIVIETLCNPGNLPPAPPSKSRSTDSPIIIETWCNPGNSPPVSPSKSRSSDSPVIIIETLGNPNNSPQASPSKSRLTDSPIIIETLSRPEYKNNLLQASLSVARSTDSPIILEPLSKSDYRNNLPQVVPVSSSELHSPLVTFTSSWHQPGRATLSVEGVNESPCVAKQCSSEVSSLNPQTLEFSDGHTGRYSSALSPSGAFHIVNPHQIPPSNGIHASLNHLQTGASFPKDNVHFKPLHLNPGSNNVLAKPDFANLESPDNTSDPNKGNLVVLLSDFYYGQHKGDGQPKQKTYTTFKCLSCLKVLKNVKFMNHVKRHLEFEKQWSDSWENPTTCQHCHRQFPTPFQLERHIDNVHTTQELSTVCRICELSFETDQLLLEHMKDNHKPGELPYVCQVCNYRSSVFADVETHFRKCHANTKNLLCPFCLKIFKAGTPYVCHFRGHWERNVHRCSKCRLQFLTFKEKMEHKTRYHQMFKKPKQLEGLPPETKVVIQVSLGPVQPGSEKVASITVSTTDSEPSSPSPKSKKSKNKTLTPVLVNQKQVFPSK</sequence>
<dbReference type="AlphaFoldDB" id="A0A1S3GGC2"/>
<dbReference type="Proteomes" id="UP000081671">
    <property type="component" value="Unplaced"/>
</dbReference>
<keyword evidence="8" id="KW-0238">DNA-binding</keyword>
<keyword evidence="5 11" id="KW-0863">Zinc-finger</keyword>
<feature type="region of interest" description="Disordered" evidence="12">
    <location>
        <begin position="74"/>
        <end position="216"/>
    </location>
</feature>
<evidence type="ECO:0000256" key="10">
    <source>
        <dbReference type="ARBA" id="ARBA00023242"/>
    </source>
</evidence>
<dbReference type="GO" id="GO:0008270">
    <property type="term" value="F:zinc ion binding"/>
    <property type="evidence" value="ECO:0007669"/>
    <property type="project" value="UniProtKB-KW"/>
</dbReference>
<gene>
    <name evidence="15" type="primary">LOC105997247</name>
</gene>
<evidence type="ECO:0000256" key="1">
    <source>
        <dbReference type="ARBA" id="ARBA00003729"/>
    </source>
</evidence>
<evidence type="ECO:0000256" key="7">
    <source>
        <dbReference type="ARBA" id="ARBA00023015"/>
    </source>
</evidence>
<dbReference type="InterPro" id="IPR036236">
    <property type="entry name" value="Znf_C2H2_sf"/>
</dbReference>
<evidence type="ECO:0000256" key="9">
    <source>
        <dbReference type="ARBA" id="ARBA00023163"/>
    </source>
</evidence>
<dbReference type="Pfam" id="PF13836">
    <property type="entry name" value="DUF4195"/>
    <property type="match status" value="2"/>
</dbReference>
<dbReference type="InParanoid" id="A0A1S3GGC2"/>
<keyword evidence="7" id="KW-0805">Transcription regulation</keyword>
<organism evidence="14 15">
    <name type="scientific">Dipodomys ordii</name>
    <name type="common">Ord's kangaroo rat</name>
    <dbReference type="NCBI Taxonomy" id="10020"/>
    <lineage>
        <taxon>Eukaryota</taxon>
        <taxon>Metazoa</taxon>
        <taxon>Chordata</taxon>
        <taxon>Craniata</taxon>
        <taxon>Vertebrata</taxon>
        <taxon>Euteleostomi</taxon>
        <taxon>Mammalia</taxon>
        <taxon>Eutheria</taxon>
        <taxon>Euarchontoglires</taxon>
        <taxon>Glires</taxon>
        <taxon>Rodentia</taxon>
        <taxon>Castorimorpha</taxon>
        <taxon>Heteromyidae</taxon>
        <taxon>Dipodomyinae</taxon>
        <taxon>Dipodomys</taxon>
    </lineage>
</organism>
<accession>A0A1S3GGC2</accession>
<evidence type="ECO:0000256" key="4">
    <source>
        <dbReference type="ARBA" id="ARBA00022737"/>
    </source>
</evidence>
<feature type="compositionally biased region" description="Polar residues" evidence="12">
    <location>
        <begin position="200"/>
        <end position="213"/>
    </location>
</feature>
<feature type="region of interest" description="Disordered" evidence="12">
    <location>
        <begin position="1"/>
        <end position="25"/>
    </location>
</feature>
<evidence type="ECO:0000256" key="5">
    <source>
        <dbReference type="ARBA" id="ARBA00022771"/>
    </source>
</evidence>